<feature type="domain" description="Inhibitor I9" evidence="13">
    <location>
        <begin position="50"/>
        <end position="128"/>
    </location>
</feature>
<dbReference type="Gene3D" id="3.50.30.30">
    <property type="match status" value="1"/>
</dbReference>
<feature type="domain" description="Peptidase S8/S53" evidence="11">
    <location>
        <begin position="154"/>
        <end position="572"/>
    </location>
</feature>
<dbReference type="InterPro" id="IPR023828">
    <property type="entry name" value="Peptidase_S8_Ser-AS"/>
</dbReference>
<evidence type="ECO:0000259" key="12">
    <source>
        <dbReference type="Pfam" id="PF02225"/>
    </source>
</evidence>
<dbReference type="PRINTS" id="PR00723">
    <property type="entry name" value="SUBTILISIN"/>
</dbReference>
<dbReference type="Gene3D" id="3.30.70.80">
    <property type="entry name" value="Peptidase S8 propeptide/proteinase inhibitor I9"/>
    <property type="match status" value="1"/>
</dbReference>
<dbReference type="SUPFAM" id="SSF52743">
    <property type="entry name" value="Subtilisin-like"/>
    <property type="match status" value="1"/>
</dbReference>
<comment type="subcellular location">
    <subcellularLocation>
        <location evidence="1">Secreted</location>
    </subcellularLocation>
</comment>
<evidence type="ECO:0000256" key="9">
    <source>
        <dbReference type="PROSITE-ProRule" id="PRU01240"/>
    </source>
</evidence>
<dbReference type="InterPro" id="IPR015500">
    <property type="entry name" value="Peptidase_S8_subtilisin-rel"/>
</dbReference>
<dbReference type="InterPro" id="IPR045051">
    <property type="entry name" value="SBT"/>
</dbReference>
<evidence type="ECO:0000259" key="13">
    <source>
        <dbReference type="Pfam" id="PF05922"/>
    </source>
</evidence>
<dbReference type="InterPro" id="IPR003137">
    <property type="entry name" value="PA_domain"/>
</dbReference>
<evidence type="ECO:0000256" key="6">
    <source>
        <dbReference type="ARBA" id="ARBA00022825"/>
    </source>
</evidence>
<evidence type="ECO:0000256" key="5">
    <source>
        <dbReference type="ARBA" id="ARBA00022801"/>
    </source>
</evidence>
<dbReference type="InterPro" id="IPR023827">
    <property type="entry name" value="Peptidase_S8_Asp-AS"/>
</dbReference>
<dbReference type="Proteomes" id="UP001418222">
    <property type="component" value="Unassembled WGS sequence"/>
</dbReference>
<evidence type="ECO:0000313" key="15">
    <source>
        <dbReference type="EMBL" id="KAK8936774.1"/>
    </source>
</evidence>
<comment type="caution">
    <text evidence="15">The sequence shown here is derived from an EMBL/GenBank/DDBJ whole genome shotgun (WGS) entry which is preliminary data.</text>
</comment>
<evidence type="ECO:0000313" key="16">
    <source>
        <dbReference type="Proteomes" id="UP001418222"/>
    </source>
</evidence>
<dbReference type="PROSITE" id="PS51892">
    <property type="entry name" value="SUBTILASE"/>
    <property type="match status" value="1"/>
</dbReference>
<evidence type="ECO:0000256" key="10">
    <source>
        <dbReference type="RuleBase" id="RU003355"/>
    </source>
</evidence>
<evidence type="ECO:0000259" key="11">
    <source>
        <dbReference type="Pfam" id="PF00082"/>
    </source>
</evidence>
<comment type="similarity">
    <text evidence="2 9 10">Belongs to the peptidase S8 family.</text>
</comment>
<dbReference type="CDD" id="cd04852">
    <property type="entry name" value="Peptidases_S8_3"/>
    <property type="match status" value="1"/>
</dbReference>
<dbReference type="GO" id="GO:0005576">
    <property type="term" value="C:extracellular region"/>
    <property type="evidence" value="ECO:0007669"/>
    <property type="project" value="UniProtKB-SubCell"/>
</dbReference>
<evidence type="ECO:0000256" key="2">
    <source>
        <dbReference type="ARBA" id="ARBA00011073"/>
    </source>
</evidence>
<dbReference type="GO" id="GO:0004252">
    <property type="term" value="F:serine-type endopeptidase activity"/>
    <property type="evidence" value="ECO:0007669"/>
    <property type="project" value="UniProtKB-UniRule"/>
</dbReference>
<feature type="active site" description="Charge relay system" evidence="8 9">
    <location>
        <position position="531"/>
    </location>
</feature>
<dbReference type="InterPro" id="IPR036852">
    <property type="entry name" value="Peptidase_S8/S53_dom_sf"/>
</dbReference>
<evidence type="ECO:0000256" key="8">
    <source>
        <dbReference type="PIRSR" id="PIRSR615500-1"/>
    </source>
</evidence>
<dbReference type="Pfam" id="PF05922">
    <property type="entry name" value="Inhibitor_I9"/>
    <property type="match status" value="1"/>
</dbReference>
<protein>
    <submittedName>
        <fullName evidence="15">Subtilisin-like protease</fullName>
    </submittedName>
</protein>
<dbReference type="InterPro" id="IPR037045">
    <property type="entry name" value="S8pro/Inhibitor_I9_sf"/>
</dbReference>
<dbReference type="CDD" id="cd02120">
    <property type="entry name" value="PA_subtilisin_like"/>
    <property type="match status" value="1"/>
</dbReference>
<dbReference type="GO" id="GO:0006508">
    <property type="term" value="P:proteolysis"/>
    <property type="evidence" value="ECO:0007669"/>
    <property type="project" value="UniProtKB-KW"/>
</dbReference>
<evidence type="ECO:0000256" key="7">
    <source>
        <dbReference type="ARBA" id="ARBA00023180"/>
    </source>
</evidence>
<evidence type="ECO:0000256" key="1">
    <source>
        <dbReference type="ARBA" id="ARBA00004613"/>
    </source>
</evidence>
<name>A0AAP0BEN9_9ASPA</name>
<dbReference type="Pfam" id="PF02225">
    <property type="entry name" value="PA"/>
    <property type="match status" value="1"/>
</dbReference>
<dbReference type="Gene3D" id="2.60.40.2310">
    <property type="match status" value="1"/>
</dbReference>
<dbReference type="InterPro" id="IPR000209">
    <property type="entry name" value="Peptidase_S8/S53_dom"/>
</dbReference>
<dbReference type="Gene3D" id="3.40.50.200">
    <property type="entry name" value="Peptidase S8/S53 domain"/>
    <property type="match status" value="1"/>
</dbReference>
<feature type="domain" description="PA" evidence="12">
    <location>
        <begin position="375"/>
        <end position="450"/>
    </location>
</feature>
<dbReference type="InterPro" id="IPR034197">
    <property type="entry name" value="Peptidases_S8_3"/>
</dbReference>
<gene>
    <name evidence="15" type="primary">ARA12</name>
    <name evidence="15" type="ORF">KSP39_PZI012440</name>
</gene>
<keyword evidence="3 9" id="KW-0645">Protease</keyword>
<organism evidence="15 16">
    <name type="scientific">Platanthera zijinensis</name>
    <dbReference type="NCBI Taxonomy" id="2320716"/>
    <lineage>
        <taxon>Eukaryota</taxon>
        <taxon>Viridiplantae</taxon>
        <taxon>Streptophyta</taxon>
        <taxon>Embryophyta</taxon>
        <taxon>Tracheophyta</taxon>
        <taxon>Spermatophyta</taxon>
        <taxon>Magnoliopsida</taxon>
        <taxon>Liliopsida</taxon>
        <taxon>Asparagales</taxon>
        <taxon>Orchidaceae</taxon>
        <taxon>Orchidoideae</taxon>
        <taxon>Orchideae</taxon>
        <taxon>Orchidinae</taxon>
        <taxon>Platanthera</taxon>
    </lineage>
</organism>
<dbReference type="InterPro" id="IPR010259">
    <property type="entry name" value="S8pro/Inhibitor_I9"/>
</dbReference>
<feature type="domain" description="Subtilisin-like protease fibronectin type-III" evidence="14">
    <location>
        <begin position="647"/>
        <end position="746"/>
    </location>
</feature>
<reference evidence="15 16" key="1">
    <citation type="journal article" date="2022" name="Nat. Plants">
        <title>Genomes of leafy and leafless Platanthera orchids illuminate the evolution of mycoheterotrophy.</title>
        <authorList>
            <person name="Li M.H."/>
            <person name="Liu K.W."/>
            <person name="Li Z."/>
            <person name="Lu H.C."/>
            <person name="Ye Q.L."/>
            <person name="Zhang D."/>
            <person name="Wang J.Y."/>
            <person name="Li Y.F."/>
            <person name="Zhong Z.M."/>
            <person name="Liu X."/>
            <person name="Yu X."/>
            <person name="Liu D.K."/>
            <person name="Tu X.D."/>
            <person name="Liu B."/>
            <person name="Hao Y."/>
            <person name="Liao X.Y."/>
            <person name="Jiang Y.T."/>
            <person name="Sun W.H."/>
            <person name="Chen J."/>
            <person name="Chen Y.Q."/>
            <person name="Ai Y."/>
            <person name="Zhai J.W."/>
            <person name="Wu S.S."/>
            <person name="Zhou Z."/>
            <person name="Hsiao Y.Y."/>
            <person name="Wu W.L."/>
            <person name="Chen Y.Y."/>
            <person name="Lin Y.F."/>
            <person name="Hsu J.L."/>
            <person name="Li C.Y."/>
            <person name="Wang Z.W."/>
            <person name="Zhao X."/>
            <person name="Zhong W.Y."/>
            <person name="Ma X.K."/>
            <person name="Ma L."/>
            <person name="Huang J."/>
            <person name="Chen G.Z."/>
            <person name="Huang M.Z."/>
            <person name="Huang L."/>
            <person name="Peng D.H."/>
            <person name="Luo Y.B."/>
            <person name="Zou S.Q."/>
            <person name="Chen S.P."/>
            <person name="Lan S."/>
            <person name="Tsai W.C."/>
            <person name="Van de Peer Y."/>
            <person name="Liu Z.J."/>
        </authorList>
    </citation>
    <scope>NUCLEOTIDE SEQUENCE [LARGE SCALE GENOMIC DNA]</scope>
    <source>
        <strain evidence="15">Lor287</strain>
    </source>
</reference>
<dbReference type="AlphaFoldDB" id="A0AAP0BEN9"/>
<proteinExistence type="inferred from homology"/>
<evidence type="ECO:0000256" key="4">
    <source>
        <dbReference type="ARBA" id="ARBA00022729"/>
    </source>
</evidence>
<keyword evidence="16" id="KW-1185">Reference proteome</keyword>
<dbReference type="Pfam" id="PF17766">
    <property type="entry name" value="fn3_6"/>
    <property type="match status" value="1"/>
</dbReference>
<dbReference type="PANTHER" id="PTHR10795">
    <property type="entry name" value="PROPROTEIN CONVERTASE SUBTILISIN/KEXIN"/>
    <property type="match status" value="1"/>
</dbReference>
<dbReference type="InterPro" id="IPR041469">
    <property type="entry name" value="Subtilisin-like_FN3"/>
</dbReference>
<dbReference type="PROSITE" id="PS00138">
    <property type="entry name" value="SUBTILASE_SER"/>
    <property type="match status" value="1"/>
</dbReference>
<dbReference type="PROSITE" id="PS00136">
    <property type="entry name" value="SUBTILASE_ASP"/>
    <property type="match status" value="1"/>
</dbReference>
<keyword evidence="5 9" id="KW-0378">Hydrolase</keyword>
<keyword evidence="6 9" id="KW-0720">Serine protease</keyword>
<dbReference type="EMBL" id="JBBWWQ010000010">
    <property type="protein sequence ID" value="KAK8936774.1"/>
    <property type="molecule type" value="Genomic_DNA"/>
</dbReference>
<accession>A0AAP0BEN9</accession>
<feature type="active site" description="Charge relay system" evidence="8 9">
    <location>
        <position position="221"/>
    </location>
</feature>
<feature type="active site" description="Charge relay system" evidence="8 9">
    <location>
        <position position="162"/>
    </location>
</feature>
<keyword evidence="4" id="KW-0732">Signal</keyword>
<evidence type="ECO:0000256" key="3">
    <source>
        <dbReference type="ARBA" id="ARBA00022670"/>
    </source>
</evidence>
<sequence length="749" mass="80512">MPTMNITQSLAAISLFLNFQFILLLLLIHGGEPNLQIIDNAAAAYDILEVYVVHVQKPIETKFRLFRHRKGWYESFLPNTTLFSGEPRMIYIYREVITGFAAWITQSDLKTMESMDGFLLARKDSELEIRTTYTPKLLGLEINGGMWYESFYGHDKIIAVIDTGVKPTHPSFSGQGMAPAPKKWNGTCYWTAVPPLCNNKIIGARAFVGGHNASPLDTEGHGTHTASIAAGNFVFNVAEVLGNARGTASGIAAKAHLAIYKASTGGSLLKAIDEAIRSNVDVISMSLGDLSPDFYYNSIIIGSFAAVTKGIVPCAAAPNLGPYESTIDNDAPWIVTIGAASTDRRIKATVKLGDGREFDGESAYHPSNYGSPELPLVSVLRCFGNTHKNASAKGKIVLCYAGGNTTQSGEYVQKVGGVAMIILGNSGNTTFAHPHVLPASYVTEYAGEQIVDYSSSINPTASIIFKGTQFNERPSPAAASFSGRGPSNFNGGIIKPDVIAPGVNILAAWPFEIGLNHTGTHLIFSFQSGTSMATPHVAGVAALLMHNHPTWTSAEIKSSIMTTAHAVDGDDNPIEDQSNGKKASVYAIGSGHIDPIAANDPGLVYNIKPHDYIRYLCGSGLFDDKQVSAIVRGNITCSTIRGIKVEELNYPSIGVTLSAASATKTVRRTVTNVGDDDTTYTVNFDEPKGVNIIVTPAVLHFNRAREEKSFDVTLSFKSMPMPADEVSDGQLTWKSGKYLARIPIVITFA</sequence>
<keyword evidence="7" id="KW-0325">Glycoprotein</keyword>
<dbReference type="Pfam" id="PF00082">
    <property type="entry name" value="Peptidase_S8"/>
    <property type="match status" value="1"/>
</dbReference>
<evidence type="ECO:0000259" key="14">
    <source>
        <dbReference type="Pfam" id="PF17766"/>
    </source>
</evidence>